<dbReference type="Gene3D" id="3.40.50.170">
    <property type="entry name" value="Formyl transferase, N-terminal domain"/>
    <property type="match status" value="1"/>
</dbReference>
<evidence type="ECO:0000259" key="7">
    <source>
        <dbReference type="Pfam" id="PF00551"/>
    </source>
</evidence>
<proteinExistence type="inferred from homology"/>
<dbReference type="PANTHER" id="PTHR43369">
    <property type="entry name" value="PHOSPHORIBOSYLGLYCINAMIDE FORMYLTRANSFERASE"/>
    <property type="match status" value="1"/>
</dbReference>
<dbReference type="EMBL" id="CP155447">
    <property type="protein sequence ID" value="XBH03707.1"/>
    <property type="molecule type" value="Genomic_DNA"/>
</dbReference>
<protein>
    <recommendedName>
        <fullName evidence="6">Phosphoribosylglycinamide formyltransferase</fullName>
        <ecNumber evidence="6">2.1.2.2</ecNumber>
    </recommendedName>
    <alternativeName>
        <fullName evidence="6">5'-phosphoribosylglycinamide transformylase</fullName>
    </alternativeName>
    <alternativeName>
        <fullName evidence="6">GAR transformylase</fullName>
        <shortName evidence="6">GART</shortName>
    </alternativeName>
</protein>
<feature type="site" description="Raises pKa of active site His" evidence="6">
    <location>
        <position position="161"/>
    </location>
</feature>
<dbReference type="GO" id="GO:0005829">
    <property type="term" value="C:cytosol"/>
    <property type="evidence" value="ECO:0007669"/>
    <property type="project" value="TreeGrafter"/>
</dbReference>
<feature type="binding site" evidence="6">
    <location>
        <position position="72"/>
    </location>
    <ligand>
        <name>(6R)-10-formyltetrahydrofolate</name>
        <dbReference type="ChEBI" id="CHEBI:195366"/>
    </ligand>
</feature>
<dbReference type="Pfam" id="PF00551">
    <property type="entry name" value="Formyl_trans_N"/>
    <property type="match status" value="1"/>
</dbReference>
<comment type="function">
    <text evidence="6">Catalyzes the transfer of a formyl group from 10-formyltetrahydrofolate to 5-phospho-ribosyl-glycinamide (GAR), producing 5-phospho-ribosyl-N-formylglycinamide (FGAR) and tetrahydrofolate.</text>
</comment>
<evidence type="ECO:0000256" key="6">
    <source>
        <dbReference type="HAMAP-Rule" id="MF_01930"/>
    </source>
</evidence>
<reference evidence="8" key="1">
    <citation type="submission" date="2024-05" db="EMBL/GenBank/DDBJ databases">
        <title>Planctomycetes of the genus Singulisphaera possess chitinolytic capabilities.</title>
        <authorList>
            <person name="Ivanova A."/>
        </authorList>
    </citation>
    <scope>NUCLEOTIDE SEQUENCE</scope>
    <source>
        <strain evidence="8">Ch08T</strain>
    </source>
</reference>
<dbReference type="GO" id="GO:0006189">
    <property type="term" value="P:'de novo' IMP biosynthetic process"/>
    <property type="evidence" value="ECO:0007669"/>
    <property type="project" value="UniProtKB-UniRule"/>
</dbReference>
<dbReference type="RefSeq" id="WP_406696445.1">
    <property type="nucleotide sequence ID" value="NZ_CP155447.1"/>
</dbReference>
<dbReference type="EC" id="2.1.2.2" evidence="6"/>
<name>A0AAU7CFJ5_9BACT</name>
<dbReference type="AlphaFoldDB" id="A0AAU7CFJ5"/>
<feature type="domain" description="Formyl transferase N-terminal" evidence="7">
    <location>
        <begin position="16"/>
        <end position="198"/>
    </location>
</feature>
<dbReference type="GO" id="GO:0004644">
    <property type="term" value="F:phosphoribosylglycinamide formyltransferase activity"/>
    <property type="evidence" value="ECO:0007669"/>
    <property type="project" value="UniProtKB-UniRule"/>
</dbReference>
<dbReference type="InterPro" id="IPR036477">
    <property type="entry name" value="Formyl_transf_N_sf"/>
</dbReference>
<accession>A0AAU7CFJ5</accession>
<sequence length="219" mass="23294">MADFPRNLPITSPPIRLAVCVSGGGLSLQNLIDLIRAGKLNATISQVIASRPRIGAIARAEAAQIPVVLATRGKSQSLATFSASVFDPIRQAKADLVVLAGFLSLVEIPPDYTGRVINIHPSLIPAFCGKGFHGRSVHQAVIEAGAKVSGCTVHFADMTYDTGPIILQQTVPVLNDDTPERLAARVFEAECQALPEAIALYASGRLQVEGRRVRILDPI</sequence>
<evidence type="ECO:0000256" key="2">
    <source>
        <dbReference type="ARBA" id="ARBA00022679"/>
    </source>
</evidence>
<keyword evidence="2 6" id="KW-0808">Transferase</keyword>
<evidence type="ECO:0000256" key="5">
    <source>
        <dbReference type="ARBA" id="ARBA00047664"/>
    </source>
</evidence>
<dbReference type="NCBIfam" id="TIGR00639">
    <property type="entry name" value="PurN"/>
    <property type="match status" value="1"/>
</dbReference>
<evidence type="ECO:0000256" key="1">
    <source>
        <dbReference type="ARBA" id="ARBA00005054"/>
    </source>
</evidence>
<dbReference type="PROSITE" id="PS00373">
    <property type="entry name" value="GART"/>
    <property type="match status" value="1"/>
</dbReference>
<evidence type="ECO:0000313" key="8">
    <source>
        <dbReference type="EMBL" id="XBH03707.1"/>
    </source>
</evidence>
<dbReference type="InterPro" id="IPR004607">
    <property type="entry name" value="GART"/>
</dbReference>
<evidence type="ECO:0000256" key="4">
    <source>
        <dbReference type="ARBA" id="ARBA00038440"/>
    </source>
</evidence>
<comment type="pathway">
    <text evidence="1 6">Purine metabolism; IMP biosynthesis via de novo pathway; N(2)-formyl-N(1)-(5-phospho-D-ribosyl)glycinamide from N(1)-(5-phospho-D-ribosyl)glycinamide (10-formyl THF route): step 1/1.</text>
</comment>
<evidence type="ECO:0000256" key="3">
    <source>
        <dbReference type="ARBA" id="ARBA00022755"/>
    </source>
</evidence>
<feature type="active site" description="Proton donor" evidence="6">
    <location>
        <position position="120"/>
    </location>
</feature>
<dbReference type="InterPro" id="IPR001555">
    <property type="entry name" value="GART_AS"/>
</dbReference>
<comment type="similarity">
    <text evidence="4 6">Belongs to the GART family.</text>
</comment>
<dbReference type="CDD" id="cd08645">
    <property type="entry name" value="FMT_core_GART"/>
    <property type="match status" value="1"/>
</dbReference>
<keyword evidence="3 6" id="KW-0658">Purine biosynthesis</keyword>
<comment type="caution">
    <text evidence="6">Lacks conserved residue(s) required for the propagation of feature annotation.</text>
</comment>
<feature type="binding site" evidence="6">
    <location>
        <position position="118"/>
    </location>
    <ligand>
        <name>(6R)-10-formyltetrahydrofolate</name>
        <dbReference type="ChEBI" id="CHEBI:195366"/>
    </ligand>
</feature>
<dbReference type="HAMAP" id="MF_01930">
    <property type="entry name" value="PurN"/>
    <property type="match status" value="1"/>
</dbReference>
<gene>
    <name evidence="6 8" type="primary">purN</name>
    <name evidence="8" type="ORF">V5E97_36190</name>
</gene>
<dbReference type="InterPro" id="IPR002376">
    <property type="entry name" value="Formyl_transf_N"/>
</dbReference>
<dbReference type="SUPFAM" id="SSF53328">
    <property type="entry name" value="Formyltransferase"/>
    <property type="match status" value="1"/>
</dbReference>
<dbReference type="PANTHER" id="PTHR43369:SF2">
    <property type="entry name" value="PHOSPHORIBOSYLGLYCINAMIDE FORMYLTRANSFERASE"/>
    <property type="match status" value="1"/>
</dbReference>
<comment type="catalytic activity">
    <reaction evidence="5 6">
        <text>N(1)-(5-phospho-beta-D-ribosyl)glycinamide + (6R)-10-formyltetrahydrofolate = N(2)-formyl-N(1)-(5-phospho-beta-D-ribosyl)glycinamide + (6S)-5,6,7,8-tetrahydrofolate + H(+)</text>
        <dbReference type="Rhea" id="RHEA:15053"/>
        <dbReference type="ChEBI" id="CHEBI:15378"/>
        <dbReference type="ChEBI" id="CHEBI:57453"/>
        <dbReference type="ChEBI" id="CHEBI:143788"/>
        <dbReference type="ChEBI" id="CHEBI:147286"/>
        <dbReference type="ChEBI" id="CHEBI:195366"/>
        <dbReference type="EC" id="2.1.2.2"/>
    </reaction>
</comment>
<organism evidence="8">
    <name type="scientific">Singulisphaera sp. Ch08</name>
    <dbReference type="NCBI Taxonomy" id="3120278"/>
    <lineage>
        <taxon>Bacteria</taxon>
        <taxon>Pseudomonadati</taxon>
        <taxon>Planctomycetota</taxon>
        <taxon>Planctomycetia</taxon>
        <taxon>Isosphaerales</taxon>
        <taxon>Isosphaeraceae</taxon>
        <taxon>Singulisphaera</taxon>
    </lineage>
</organism>